<dbReference type="GO" id="GO:0016887">
    <property type="term" value="F:ATP hydrolysis activity"/>
    <property type="evidence" value="ECO:0007669"/>
    <property type="project" value="InterPro"/>
</dbReference>
<dbReference type="InterPro" id="IPR003439">
    <property type="entry name" value="ABC_transporter-like_ATP-bd"/>
</dbReference>
<dbReference type="InterPro" id="IPR050319">
    <property type="entry name" value="ABC_transp_ATP-bind"/>
</dbReference>
<dbReference type="PROSITE" id="PS00211">
    <property type="entry name" value="ABC_TRANSPORTER_1"/>
    <property type="match status" value="1"/>
</dbReference>
<protein>
    <submittedName>
        <fullName evidence="8">Peptide/nickel transport system ATP-binding protein</fullName>
    </submittedName>
</protein>
<dbReference type="InterPro" id="IPR013563">
    <property type="entry name" value="Oligopep_ABC_C"/>
</dbReference>
<dbReference type="Gene3D" id="3.40.50.300">
    <property type="entry name" value="P-loop containing nucleotide triphosphate hydrolases"/>
    <property type="match status" value="1"/>
</dbReference>
<dbReference type="OrthoDB" id="9802264at2"/>
<evidence type="ECO:0000313" key="8">
    <source>
        <dbReference type="EMBL" id="SFC54853.1"/>
    </source>
</evidence>
<feature type="region of interest" description="Disordered" evidence="6">
    <location>
        <begin position="305"/>
        <end position="353"/>
    </location>
</feature>
<gene>
    <name evidence="8" type="ORF">SAMN05421762_1302</name>
</gene>
<dbReference type="RefSeq" id="WP_093452531.1">
    <property type="nucleotide sequence ID" value="NZ_FNZG01000003.1"/>
</dbReference>
<dbReference type="Pfam" id="PF00005">
    <property type="entry name" value="ABC_tran"/>
    <property type="match status" value="1"/>
</dbReference>
<accession>A0A1I1K9Q4</accession>
<dbReference type="GO" id="GO:0005886">
    <property type="term" value="C:plasma membrane"/>
    <property type="evidence" value="ECO:0007669"/>
    <property type="project" value="UniProtKB-SubCell"/>
</dbReference>
<dbReference type="EMBL" id="FOLX01000001">
    <property type="protein sequence ID" value="SFC54853.1"/>
    <property type="molecule type" value="Genomic_DNA"/>
</dbReference>
<dbReference type="InterPro" id="IPR027417">
    <property type="entry name" value="P-loop_NTPase"/>
</dbReference>
<dbReference type="InterPro" id="IPR017871">
    <property type="entry name" value="ABC_transporter-like_CS"/>
</dbReference>
<dbReference type="Proteomes" id="UP000231644">
    <property type="component" value="Unassembled WGS sequence"/>
</dbReference>
<dbReference type="PANTHER" id="PTHR43776:SF7">
    <property type="entry name" value="D,D-DIPEPTIDE TRANSPORT ATP-BINDING PROTEIN DDPF-RELATED"/>
    <property type="match status" value="1"/>
</dbReference>
<evidence type="ECO:0000256" key="3">
    <source>
        <dbReference type="ARBA" id="ARBA00022448"/>
    </source>
</evidence>
<evidence type="ECO:0000256" key="1">
    <source>
        <dbReference type="ARBA" id="ARBA00004417"/>
    </source>
</evidence>
<keyword evidence="5 8" id="KW-0067">ATP-binding</keyword>
<evidence type="ECO:0000256" key="5">
    <source>
        <dbReference type="ARBA" id="ARBA00022840"/>
    </source>
</evidence>
<dbReference type="GO" id="GO:0015833">
    <property type="term" value="P:peptide transport"/>
    <property type="evidence" value="ECO:0007669"/>
    <property type="project" value="InterPro"/>
</dbReference>
<dbReference type="SMART" id="SM00382">
    <property type="entry name" value="AAA"/>
    <property type="match status" value="1"/>
</dbReference>
<comment type="similarity">
    <text evidence="2">Belongs to the ABC transporter superfamily.</text>
</comment>
<feature type="compositionally biased region" description="Low complexity" evidence="6">
    <location>
        <begin position="325"/>
        <end position="339"/>
    </location>
</feature>
<proteinExistence type="inferred from homology"/>
<keyword evidence="4" id="KW-0547">Nucleotide-binding</keyword>
<sequence length="353" mass="38342">MTDPLLQIEDLTVTYGGRSLLGLKTRGVDAVKGANLTIRPGETLGLVGESGSGKSSIANTLLGLVPASSGRMMFDGTDLAQMKDGYPDVVRRKIQAVFQDPYSSLNPSMTVEQIVTEPLKIHATMTRADRRARAAELLRMVNLPETHLPRYPNEFSGGQRQRIAIAAALALQPKLIVLDEPVSALDVSTQNQIINLLYERRDATGMSYLLIAHDLALVHHISDRIAVMYLGHIVEEGPADRVYHQPAHPYTRALLDAVPLLDPERQRARRAARRAAPPTDLPRIAVQGCPYRHRCPRAIDRCRSESPRALAVPGGGTAECHLLEPSGTTPPAQQTTPGAKGPASNTPPRKEPA</sequence>
<dbReference type="NCBIfam" id="TIGR01727">
    <property type="entry name" value="oligo_HPY"/>
    <property type="match status" value="1"/>
</dbReference>
<dbReference type="AlphaFoldDB" id="A0A1I1K9Q4"/>
<evidence type="ECO:0000256" key="4">
    <source>
        <dbReference type="ARBA" id="ARBA00022741"/>
    </source>
</evidence>
<dbReference type="FunFam" id="3.40.50.300:FF:000016">
    <property type="entry name" value="Oligopeptide ABC transporter ATP-binding component"/>
    <property type="match status" value="1"/>
</dbReference>
<evidence type="ECO:0000256" key="2">
    <source>
        <dbReference type="ARBA" id="ARBA00005417"/>
    </source>
</evidence>
<name>A0A1I1K9Q4_9RHOB</name>
<reference evidence="8 9" key="1">
    <citation type="submission" date="2016-10" db="EMBL/GenBank/DDBJ databases">
        <authorList>
            <person name="de Groot N.N."/>
        </authorList>
    </citation>
    <scope>NUCLEOTIDE SEQUENCE [LARGE SCALE GENOMIC DNA]</scope>
    <source>
        <strain evidence="8 9">DSM 29619</strain>
    </source>
</reference>
<dbReference type="GO" id="GO:0005524">
    <property type="term" value="F:ATP binding"/>
    <property type="evidence" value="ECO:0007669"/>
    <property type="project" value="UniProtKB-KW"/>
</dbReference>
<keyword evidence="3" id="KW-0813">Transport</keyword>
<dbReference type="InterPro" id="IPR003593">
    <property type="entry name" value="AAA+_ATPase"/>
</dbReference>
<evidence type="ECO:0000259" key="7">
    <source>
        <dbReference type="PROSITE" id="PS50893"/>
    </source>
</evidence>
<feature type="domain" description="ABC transporter" evidence="7">
    <location>
        <begin position="6"/>
        <end position="255"/>
    </location>
</feature>
<evidence type="ECO:0000256" key="6">
    <source>
        <dbReference type="SAM" id="MobiDB-lite"/>
    </source>
</evidence>
<organism evidence="8 9">
    <name type="scientific">Pseudooceanicola nitratireducens</name>
    <dbReference type="NCBI Taxonomy" id="517719"/>
    <lineage>
        <taxon>Bacteria</taxon>
        <taxon>Pseudomonadati</taxon>
        <taxon>Pseudomonadota</taxon>
        <taxon>Alphaproteobacteria</taxon>
        <taxon>Rhodobacterales</taxon>
        <taxon>Paracoccaceae</taxon>
        <taxon>Pseudooceanicola</taxon>
    </lineage>
</organism>
<dbReference type="CDD" id="cd03257">
    <property type="entry name" value="ABC_NikE_OppD_transporters"/>
    <property type="match status" value="1"/>
</dbReference>
<dbReference type="PROSITE" id="PS50893">
    <property type="entry name" value="ABC_TRANSPORTER_2"/>
    <property type="match status" value="1"/>
</dbReference>
<keyword evidence="9" id="KW-1185">Reference proteome</keyword>
<dbReference type="STRING" id="517719.SAMN05421762_1302"/>
<dbReference type="PANTHER" id="PTHR43776">
    <property type="entry name" value="TRANSPORT ATP-BINDING PROTEIN"/>
    <property type="match status" value="1"/>
</dbReference>
<dbReference type="SUPFAM" id="SSF52540">
    <property type="entry name" value="P-loop containing nucleoside triphosphate hydrolases"/>
    <property type="match status" value="1"/>
</dbReference>
<comment type="subcellular location">
    <subcellularLocation>
        <location evidence="1">Cell inner membrane</location>
        <topology evidence="1">Peripheral membrane protein</topology>
    </subcellularLocation>
</comment>
<dbReference type="GO" id="GO:0055085">
    <property type="term" value="P:transmembrane transport"/>
    <property type="evidence" value="ECO:0007669"/>
    <property type="project" value="UniProtKB-ARBA"/>
</dbReference>
<dbReference type="Pfam" id="PF08352">
    <property type="entry name" value="oligo_HPY"/>
    <property type="match status" value="1"/>
</dbReference>
<evidence type="ECO:0000313" key="9">
    <source>
        <dbReference type="Proteomes" id="UP000231644"/>
    </source>
</evidence>